<dbReference type="GO" id="GO:0001964">
    <property type="term" value="P:startle response"/>
    <property type="evidence" value="ECO:0007669"/>
    <property type="project" value="Ensembl"/>
</dbReference>
<proteinExistence type="predicted"/>
<dbReference type="SUPFAM" id="SSF56112">
    <property type="entry name" value="Protein kinase-like (PK-like)"/>
    <property type="match status" value="1"/>
</dbReference>
<dbReference type="Pfam" id="PF12796">
    <property type="entry name" value="Ank_2"/>
    <property type="match status" value="4"/>
</dbReference>
<feature type="repeat" description="ANK" evidence="3">
    <location>
        <begin position="531"/>
        <end position="563"/>
    </location>
</feature>
<feature type="repeat" description="ANK" evidence="3">
    <location>
        <begin position="630"/>
        <end position="662"/>
    </location>
</feature>
<evidence type="ECO:0000256" key="3">
    <source>
        <dbReference type="PROSITE-ProRule" id="PRU00023"/>
    </source>
</evidence>
<keyword evidence="2 3" id="KW-0040">ANK repeat</keyword>
<dbReference type="InterPro" id="IPR011009">
    <property type="entry name" value="Kinase-like_dom_sf"/>
</dbReference>
<dbReference type="PANTHER" id="PTHR24171">
    <property type="entry name" value="ANKYRIN REPEAT DOMAIN-CONTAINING PROTEIN 39-RELATED"/>
    <property type="match status" value="1"/>
</dbReference>
<dbReference type="GO" id="GO:0004672">
    <property type="term" value="F:protein kinase activity"/>
    <property type="evidence" value="ECO:0007669"/>
    <property type="project" value="InterPro"/>
</dbReference>
<dbReference type="OrthoDB" id="195446at2759"/>
<feature type="repeat" description="ANK" evidence="3">
    <location>
        <begin position="730"/>
        <end position="752"/>
    </location>
</feature>
<feature type="repeat" description="ANK" evidence="3">
    <location>
        <begin position="564"/>
        <end position="596"/>
    </location>
</feature>
<dbReference type="RefSeq" id="XP_024910864.1">
    <property type="nucleotide sequence ID" value="XM_025055096.1"/>
</dbReference>
<feature type="repeat" description="ANK" evidence="3">
    <location>
        <begin position="462"/>
        <end position="483"/>
    </location>
</feature>
<feature type="repeat" description="ANK" evidence="3">
    <location>
        <begin position="429"/>
        <end position="461"/>
    </location>
</feature>
<dbReference type="SUPFAM" id="SSF48403">
    <property type="entry name" value="Ankyrin repeat"/>
    <property type="match status" value="1"/>
</dbReference>
<dbReference type="Ensembl" id="ENSCSET00000026246.1">
    <property type="protein sequence ID" value="ENSCSEP00000025906.1"/>
    <property type="gene ID" value="ENSCSEG00000016552.1"/>
</dbReference>
<keyword evidence="6" id="KW-1185">Reference proteome</keyword>
<evidence type="ECO:0000256" key="2">
    <source>
        <dbReference type="ARBA" id="ARBA00023043"/>
    </source>
</evidence>
<evidence type="ECO:0000259" key="4">
    <source>
        <dbReference type="PROSITE" id="PS50011"/>
    </source>
</evidence>
<feature type="repeat" description="ANK" evidence="3">
    <location>
        <begin position="597"/>
        <end position="629"/>
    </location>
</feature>
<dbReference type="CTD" id="255239"/>
<reference evidence="5" key="3">
    <citation type="submission" date="2025-09" db="UniProtKB">
        <authorList>
            <consortium name="Ensembl"/>
        </authorList>
    </citation>
    <scope>IDENTIFICATION</scope>
</reference>
<dbReference type="Proteomes" id="UP000265120">
    <property type="component" value="Chromosome 4"/>
</dbReference>
<dbReference type="InParanoid" id="A0A3P8WK64"/>
<name>A0A3P8WK64_CYNSE</name>
<keyword evidence="1" id="KW-0677">Repeat</keyword>
<evidence type="ECO:0000256" key="1">
    <source>
        <dbReference type="ARBA" id="ARBA00022737"/>
    </source>
</evidence>
<feature type="repeat" description="ANK" evidence="3">
    <location>
        <begin position="664"/>
        <end position="696"/>
    </location>
</feature>
<feature type="repeat" description="ANK" evidence="3">
    <location>
        <begin position="396"/>
        <end position="428"/>
    </location>
</feature>
<evidence type="ECO:0000313" key="5">
    <source>
        <dbReference type="Ensembl" id="ENSCSEP00000025906.1"/>
    </source>
</evidence>
<dbReference type="InterPro" id="IPR001245">
    <property type="entry name" value="Ser-Thr/Tyr_kinase_cat_dom"/>
</dbReference>
<dbReference type="Gene3D" id="1.10.510.10">
    <property type="entry name" value="Transferase(Phosphotransferase) domain 1"/>
    <property type="match status" value="1"/>
</dbReference>
<dbReference type="PROSITE" id="PS50297">
    <property type="entry name" value="ANK_REP_REGION"/>
    <property type="match status" value="11"/>
</dbReference>
<dbReference type="InterPro" id="IPR036770">
    <property type="entry name" value="Ankyrin_rpt-contain_sf"/>
</dbReference>
<dbReference type="OMA" id="PTHQGWT"/>
<dbReference type="GO" id="GO:0005524">
    <property type="term" value="F:ATP binding"/>
    <property type="evidence" value="ECO:0007669"/>
    <property type="project" value="InterPro"/>
</dbReference>
<dbReference type="PRINTS" id="PR01415">
    <property type="entry name" value="ANKYRIN"/>
</dbReference>
<sequence length="752" mass="83299">MESCNRSPGEFRDFKKGDFEVNWIKLAECTFGQLYQVKLKLWREKCVLKCFDTTLYGTNIYRRIVEAASVISKVKFKYILSMYGLCSEASAVVMEHMSQGSLNNLLSSHTLMWPKKFQMIYETSMGMNFLHTMKPPLLHLNLKTSNILLDDHLHVRISDFGLIHWEEGTSKKTLLEHLTARGNINYIPPELFTQSSDAPGTPLDVYSFAIVMWEILTQQKPYPGCSVTTVILQVSHGKRPSMEMLPDEKPPECGPLIGIMQQCWDQDHRKRPHFAETVMKTEALNEVLKIPGPVHCPKIVDKHLAPDYSLLVPPIHKIVFPQMSSGLSADQTKDNILGLLSRKDFGSFRQSLRKEHVYKEFSGKKRLLHFTVASGDIQSVEHVLSLGADVNCMTARGYTPLIIAVLHRLHDIVSLLMEHGALVTQGDEDEWTPIHFAAQNGDDRTLRLLLDNGAVADAREKSGWTPLHLACQNGHESAVRLLLTRLSQEALGEQEETRGRTALHLASSYGHLNIVKLLLSQGADANVSDHSLCTPLHLSAEEGHFRVVRQLVKSGASTNSADSRGLTALHLSALKSHTGICRQLLSAGSDPESRTLQGWTAMHLAALRGHEGTVAQLEKQGGSVNTAGENGWTPLHLACYQNKPEVVEKLLAARADPNISEESEGWTPLHVACMSVSLPCVLHLITHKADVNAVNLGKATPLHIAARHGCAPIVKALLLNGADKRREDSTGFTALSVAQSCGNWEIVQLLLE</sequence>
<dbReference type="SMART" id="SM00248">
    <property type="entry name" value="ANK"/>
    <property type="match status" value="11"/>
</dbReference>
<reference evidence="5 6" key="1">
    <citation type="journal article" date="2014" name="Nat. Genet.">
        <title>Whole-genome sequence of a flatfish provides insights into ZW sex chromosome evolution and adaptation to a benthic lifestyle.</title>
        <authorList>
            <person name="Chen S."/>
            <person name="Zhang G."/>
            <person name="Shao C."/>
            <person name="Huang Q."/>
            <person name="Liu G."/>
            <person name="Zhang P."/>
            <person name="Song W."/>
            <person name="An N."/>
            <person name="Chalopin D."/>
            <person name="Volff J.N."/>
            <person name="Hong Y."/>
            <person name="Li Q."/>
            <person name="Sha Z."/>
            <person name="Zhou H."/>
            <person name="Xie M."/>
            <person name="Yu Q."/>
            <person name="Liu Y."/>
            <person name="Xiang H."/>
            <person name="Wang N."/>
            <person name="Wu K."/>
            <person name="Yang C."/>
            <person name="Zhou Q."/>
            <person name="Liao X."/>
            <person name="Yang L."/>
            <person name="Hu Q."/>
            <person name="Zhang J."/>
            <person name="Meng L."/>
            <person name="Jin L."/>
            <person name="Tian Y."/>
            <person name="Lian J."/>
            <person name="Yang J."/>
            <person name="Miao G."/>
            <person name="Liu S."/>
            <person name="Liang Z."/>
            <person name="Yan F."/>
            <person name="Li Y."/>
            <person name="Sun B."/>
            <person name="Zhang H."/>
            <person name="Zhang J."/>
            <person name="Zhu Y."/>
            <person name="Du M."/>
            <person name="Zhao Y."/>
            <person name="Schartl M."/>
            <person name="Tang Q."/>
            <person name="Wang J."/>
        </authorList>
    </citation>
    <scope>NUCLEOTIDE SEQUENCE</scope>
</reference>
<feature type="domain" description="Protein kinase" evidence="4">
    <location>
        <begin position="20"/>
        <end position="288"/>
    </location>
</feature>
<dbReference type="PROSITE" id="PS50011">
    <property type="entry name" value="PROTEIN_KINASE_DOM"/>
    <property type="match status" value="1"/>
</dbReference>
<accession>A0A3P8WK64</accession>
<dbReference type="PROSITE" id="PS50088">
    <property type="entry name" value="ANK_REPEAT"/>
    <property type="match status" value="11"/>
</dbReference>
<dbReference type="STRING" id="244447.ENSCSEP00000025906"/>
<dbReference type="GeneID" id="103378414"/>
<dbReference type="InterPro" id="IPR002110">
    <property type="entry name" value="Ankyrin_rpt"/>
</dbReference>
<dbReference type="AlphaFoldDB" id="A0A3P8WK64"/>
<dbReference type="FunCoup" id="A0A3P8WK64">
    <property type="interactions" value="212"/>
</dbReference>
<reference evidence="5" key="2">
    <citation type="submission" date="2025-08" db="UniProtKB">
        <authorList>
            <consortium name="Ensembl"/>
        </authorList>
    </citation>
    <scope>IDENTIFICATION</scope>
</reference>
<dbReference type="Pfam" id="PF00023">
    <property type="entry name" value="Ank"/>
    <property type="match status" value="1"/>
</dbReference>
<dbReference type="Pfam" id="PF07714">
    <property type="entry name" value="PK_Tyr_Ser-Thr"/>
    <property type="match status" value="1"/>
</dbReference>
<feature type="repeat" description="ANK" evidence="3">
    <location>
        <begin position="697"/>
        <end position="729"/>
    </location>
</feature>
<evidence type="ECO:0000313" key="6">
    <source>
        <dbReference type="Proteomes" id="UP000265120"/>
    </source>
</evidence>
<feature type="repeat" description="ANK" evidence="3">
    <location>
        <begin position="498"/>
        <end position="530"/>
    </location>
</feature>
<dbReference type="InterPro" id="IPR000719">
    <property type="entry name" value="Prot_kinase_dom"/>
</dbReference>
<protein>
    <submittedName>
        <fullName evidence="5">Ankyrin repeat and kinase domain containing 1</fullName>
    </submittedName>
</protein>
<dbReference type="Gene3D" id="1.25.40.20">
    <property type="entry name" value="Ankyrin repeat-containing domain"/>
    <property type="match status" value="4"/>
</dbReference>
<dbReference type="GO" id="GO:0046959">
    <property type="term" value="P:habituation"/>
    <property type="evidence" value="ECO:0007669"/>
    <property type="project" value="Ensembl"/>
</dbReference>
<dbReference type="GeneTree" id="ENSGT00940000162060"/>
<organism evidence="5 6">
    <name type="scientific">Cynoglossus semilaevis</name>
    <name type="common">Tongue sole</name>
    <dbReference type="NCBI Taxonomy" id="244447"/>
    <lineage>
        <taxon>Eukaryota</taxon>
        <taxon>Metazoa</taxon>
        <taxon>Chordata</taxon>
        <taxon>Craniata</taxon>
        <taxon>Vertebrata</taxon>
        <taxon>Euteleostomi</taxon>
        <taxon>Actinopterygii</taxon>
        <taxon>Neopterygii</taxon>
        <taxon>Teleostei</taxon>
        <taxon>Neoteleostei</taxon>
        <taxon>Acanthomorphata</taxon>
        <taxon>Carangaria</taxon>
        <taxon>Pleuronectiformes</taxon>
        <taxon>Pleuronectoidei</taxon>
        <taxon>Cynoglossidae</taxon>
        <taxon>Cynoglossinae</taxon>
        <taxon>Cynoglossus</taxon>
    </lineage>
</organism>